<feature type="domain" description="Bacterial transglutaminase-like N-terminal" evidence="1">
    <location>
        <begin position="3"/>
        <end position="32"/>
    </location>
</feature>
<dbReference type="AlphaFoldDB" id="A0A176S375"/>
<dbReference type="EMBL" id="LUTY01000975">
    <property type="protein sequence ID" value="OAD22394.1"/>
    <property type="molecule type" value="Genomic_DNA"/>
</dbReference>
<name>A0A176S375_9GAMM</name>
<evidence type="ECO:0000313" key="3">
    <source>
        <dbReference type="Proteomes" id="UP000076962"/>
    </source>
</evidence>
<keyword evidence="3" id="KW-1185">Reference proteome</keyword>
<accession>A0A176S375</accession>
<proteinExistence type="predicted"/>
<comment type="caution">
    <text evidence="2">The sequence shown here is derived from an EMBL/GenBank/DDBJ whole genome shotgun (WGS) entry which is preliminary data.</text>
</comment>
<reference evidence="2 3" key="1">
    <citation type="submission" date="2016-05" db="EMBL/GenBank/DDBJ databases">
        <title>Single-cell genome of chain-forming Candidatus Thiomargarita nelsonii and comparison to other large sulfur-oxidizing bacteria.</title>
        <authorList>
            <person name="Winkel M."/>
            <person name="Salman V."/>
            <person name="Woyke T."/>
            <person name="Schulz-Vogt H."/>
            <person name="Richter M."/>
            <person name="Flood B."/>
            <person name="Bailey J."/>
            <person name="Amann R."/>
            <person name="Mussmann M."/>
        </authorList>
    </citation>
    <scope>NUCLEOTIDE SEQUENCE [LARGE SCALE GENOMIC DNA]</scope>
    <source>
        <strain evidence="2 3">THI036</strain>
    </source>
</reference>
<protein>
    <submittedName>
        <fullName evidence="2">Protein containing Bacterial transglutaminase-like protein</fullName>
    </submittedName>
</protein>
<organism evidence="2 3">
    <name type="scientific">Candidatus Thiomargarita nelsonii</name>
    <dbReference type="NCBI Taxonomy" id="1003181"/>
    <lineage>
        <taxon>Bacteria</taxon>
        <taxon>Pseudomonadati</taxon>
        <taxon>Pseudomonadota</taxon>
        <taxon>Gammaproteobacteria</taxon>
        <taxon>Thiotrichales</taxon>
        <taxon>Thiotrichaceae</taxon>
        <taxon>Thiomargarita</taxon>
    </lineage>
</organism>
<dbReference type="Pfam" id="PF08379">
    <property type="entry name" value="Bact_transglu_N"/>
    <property type="match status" value="1"/>
</dbReference>
<dbReference type="Proteomes" id="UP000076962">
    <property type="component" value="Unassembled WGS sequence"/>
</dbReference>
<evidence type="ECO:0000313" key="2">
    <source>
        <dbReference type="EMBL" id="OAD22394.1"/>
    </source>
</evidence>
<evidence type="ECO:0000259" key="1">
    <source>
        <dbReference type="Pfam" id="PF08379"/>
    </source>
</evidence>
<sequence length="83" mass="9527">MKYRITHKTVYTYSDTVSVCHNQAYLMPRNSVRRNNNLFFSVLDGYLAENVPVQHIIIISKSMNYPYKSPKVGTGLMALTLNV</sequence>
<dbReference type="InterPro" id="IPR013589">
    <property type="entry name" value="Bac_transglu_N"/>
</dbReference>
<gene>
    <name evidence="2" type="ORF">THIOM_001804</name>
</gene>